<dbReference type="InterPro" id="IPR044256">
    <property type="entry name" value="HCF244-like"/>
</dbReference>
<keyword evidence="6" id="KW-0150">Chloroplast</keyword>
<keyword evidence="4" id="KW-0604">Photosystem II</keyword>
<protein>
    <submittedName>
        <fullName evidence="6">Conserved hypothetical plastid protein Ycf39</fullName>
    </submittedName>
</protein>
<dbReference type="Gene3D" id="3.40.50.720">
    <property type="entry name" value="NAD(P)-binding Rossmann-like Domain"/>
    <property type="match status" value="1"/>
</dbReference>
<dbReference type="CDD" id="cd05243">
    <property type="entry name" value="SDR_a5"/>
    <property type="match status" value="1"/>
</dbReference>
<dbReference type="PANTHER" id="PTHR47128">
    <property type="match status" value="1"/>
</dbReference>
<proteinExistence type="predicted"/>
<dbReference type="SUPFAM" id="SSF51735">
    <property type="entry name" value="NAD(P)-binding Rossmann-fold domains"/>
    <property type="match status" value="1"/>
</dbReference>
<keyword evidence="3 6" id="KW-0934">Plastid</keyword>
<dbReference type="Pfam" id="PF05368">
    <property type="entry name" value="NmrA"/>
    <property type="match status" value="1"/>
</dbReference>
<dbReference type="InterPro" id="IPR036291">
    <property type="entry name" value="NAD(P)-bd_dom_sf"/>
</dbReference>
<keyword evidence="2" id="KW-0602">Photosynthesis</keyword>
<organism evidence="6">
    <name type="scientific">Aureoumbra lagunensis</name>
    <dbReference type="NCBI Taxonomy" id="44058"/>
    <lineage>
        <taxon>Eukaryota</taxon>
        <taxon>Sar</taxon>
        <taxon>Stramenopiles</taxon>
        <taxon>Ochrophyta</taxon>
        <taxon>Pelagophyceae</taxon>
        <taxon>Pelagomonadales</taxon>
        <taxon>Aureoumbra</taxon>
    </lineage>
</organism>
<sequence>MALLVIGATGTLGRQIVRQALNEGYNVRCLVRNIRKAGFLREWGAELVYGDLSTPETLPNSFKGITVVIDASTGRSTDNLNFKDIDWDGKIALLQAAKLANIKRFIFFSILNANKYSYIPLMKFKSNFEYILQNSSVPYTIFQLSGFFQGLIGQYALPILEQQPIYITNESLPVSYMDTEDIAKFCLKSLELQDTENQTFALGNPNSVLSSSIIKTCETLSGQKAITTQLPITGIKLGRQIMNLFEWTWNIGDRLSFVEVFSGSEEFKIDYAPIQKTFNIAPNELLTIENYLKQYFEQILTKLKDLNYSQEQTTKRRDLTF</sequence>
<comment type="subcellular location">
    <subcellularLocation>
        <location evidence="1">Plastid</location>
    </subcellularLocation>
</comment>
<dbReference type="AlphaFoldDB" id="C6KIZ0"/>
<dbReference type="RefSeq" id="YP_003002234.1">
    <property type="nucleotide sequence ID" value="NC_012903.1"/>
</dbReference>
<dbReference type="GO" id="GO:0009536">
    <property type="term" value="C:plastid"/>
    <property type="evidence" value="ECO:0007669"/>
    <property type="project" value="UniProtKB-SubCell"/>
</dbReference>
<dbReference type="PANTHER" id="PTHR47128:SF2">
    <property type="entry name" value="PROTEIN HIGH CHLOROPHYLL FLUORESCENCE PHENOTYPE 244, CHLOROPLASTIC"/>
    <property type="match status" value="1"/>
</dbReference>
<evidence type="ECO:0000256" key="1">
    <source>
        <dbReference type="ARBA" id="ARBA00004474"/>
    </source>
</evidence>
<dbReference type="EMBL" id="GQ231542">
    <property type="protein sequence ID" value="ACS36946.1"/>
    <property type="molecule type" value="Genomic_DNA"/>
</dbReference>
<dbReference type="GO" id="GO:0009523">
    <property type="term" value="C:photosystem II"/>
    <property type="evidence" value="ECO:0007669"/>
    <property type="project" value="UniProtKB-KW"/>
</dbReference>
<name>C6KIZ0_9STRA</name>
<dbReference type="InterPro" id="IPR008030">
    <property type="entry name" value="NmrA-like"/>
</dbReference>
<feature type="domain" description="NmrA-like" evidence="5">
    <location>
        <begin position="3"/>
        <end position="292"/>
    </location>
</feature>
<gene>
    <name evidence="6" type="primary">ycf39</name>
    <name evidence="6" type="ORF">AulaCp058</name>
</gene>
<dbReference type="GO" id="GO:0015979">
    <property type="term" value="P:photosynthesis"/>
    <property type="evidence" value="ECO:0007669"/>
    <property type="project" value="UniProtKB-KW"/>
</dbReference>
<reference evidence="6" key="1">
    <citation type="journal article" date="2010" name="J. Phycol.">
        <title>Analyses of the complete chloroplast genome sequences of two members of the pelagophyceae: Aureococcus anophagefferens CCMP1984 and Aureoumbra lagunensis CCMP1507.</title>
        <authorList>
            <person name="Ong H.C."/>
            <person name="Wilhelm S.W."/>
            <person name="Gobler C.J."/>
            <person name="Bullerjahn G."/>
            <person name="Jacobs M.A."/>
            <person name="McKay J."/>
            <person name="Sims E.H."/>
            <person name="Gillett W.G."/>
            <person name="Zhou Y."/>
            <person name="Haugen E."/>
            <person name="Rocap G."/>
            <person name="Cattolico R.A."/>
        </authorList>
    </citation>
    <scope>NUCLEOTIDE SEQUENCE</scope>
    <source>
        <strain evidence="6">CCMP 1507</strain>
    </source>
</reference>
<evidence type="ECO:0000256" key="2">
    <source>
        <dbReference type="ARBA" id="ARBA00022531"/>
    </source>
</evidence>
<evidence type="ECO:0000256" key="4">
    <source>
        <dbReference type="ARBA" id="ARBA00023276"/>
    </source>
</evidence>
<evidence type="ECO:0000259" key="5">
    <source>
        <dbReference type="Pfam" id="PF05368"/>
    </source>
</evidence>
<dbReference type="GeneID" id="8097447"/>
<evidence type="ECO:0000256" key="3">
    <source>
        <dbReference type="ARBA" id="ARBA00022640"/>
    </source>
</evidence>
<evidence type="ECO:0000313" key="6">
    <source>
        <dbReference type="EMBL" id="ACS36946.1"/>
    </source>
</evidence>
<geneLocation type="chloroplast" evidence="6"/>
<accession>C6KIZ0</accession>